<dbReference type="STRING" id="126957.T1IHT1"/>
<dbReference type="OMA" id="NHISAHI"/>
<sequence length="302" mass="34689">MSRNMFFNSRSIAFCLVFFSLTLIADAQHWTYDDVQAWCNVSETCCKGKHQSPIDLTRSFPTTLYTTVDEFTFTNYDKKPKSVILENNGKQIVGEFADITPKPTVSGAGLSETYSLDYFRFAWGRNDKEGSEHSINGFHGPLELHLIHYNTKFANTSVAADSGEKDALLMISIIYSLSLWDNPTLTKITDKLKNVTYANEKVKAEGFAPKNFLPSCQSRFFKYYGSYTIPPCTEVVLHLIFEKTQYVSWAQMENFRTLYETEKGVEPKVPINHSFRPIQQLNDRTVAHIQERNNFCWVLPWS</sequence>
<dbReference type="eggNOG" id="KOG0382">
    <property type="taxonomic scope" value="Eukaryota"/>
</dbReference>
<dbReference type="SUPFAM" id="SSF51069">
    <property type="entry name" value="Carbonic anhydrase"/>
    <property type="match status" value="1"/>
</dbReference>
<dbReference type="EC" id="4.2.1.1" evidence="2"/>
<keyword evidence="7" id="KW-0732">Signal</keyword>
<dbReference type="PROSITE" id="PS51144">
    <property type="entry name" value="ALPHA_CA_2"/>
    <property type="match status" value="1"/>
</dbReference>
<dbReference type="InterPro" id="IPR036398">
    <property type="entry name" value="CA_dom_sf"/>
</dbReference>
<keyword evidence="5" id="KW-0456">Lyase</keyword>
<dbReference type="Proteomes" id="UP000014500">
    <property type="component" value="Unassembled WGS sequence"/>
</dbReference>
<feature type="signal peptide" evidence="7">
    <location>
        <begin position="1"/>
        <end position="27"/>
    </location>
</feature>
<dbReference type="PhylomeDB" id="T1IHT1"/>
<feature type="domain" description="Alpha-carbonic anhydrase" evidence="8">
    <location>
        <begin position="28"/>
        <end position="290"/>
    </location>
</feature>
<accession>T1IHT1</accession>
<reference evidence="10" key="1">
    <citation type="submission" date="2011-05" db="EMBL/GenBank/DDBJ databases">
        <authorList>
            <person name="Richards S.R."/>
            <person name="Qu J."/>
            <person name="Jiang H."/>
            <person name="Jhangiani S.N."/>
            <person name="Agravi P."/>
            <person name="Goodspeed R."/>
            <person name="Gross S."/>
            <person name="Mandapat C."/>
            <person name="Jackson L."/>
            <person name="Mathew T."/>
            <person name="Pu L."/>
            <person name="Thornton R."/>
            <person name="Saada N."/>
            <person name="Wilczek-Boney K.B."/>
            <person name="Lee S."/>
            <person name="Kovar C."/>
            <person name="Wu Y."/>
            <person name="Scherer S.E."/>
            <person name="Worley K.C."/>
            <person name="Muzny D.M."/>
            <person name="Gibbs R."/>
        </authorList>
    </citation>
    <scope>NUCLEOTIDE SEQUENCE</scope>
    <source>
        <strain evidence="10">Brora</strain>
    </source>
</reference>
<dbReference type="EnsemblMetazoa" id="SMAR000407-RA">
    <property type="protein sequence ID" value="SMAR000407-PA"/>
    <property type="gene ID" value="SMAR000407"/>
</dbReference>
<dbReference type="Pfam" id="PF00194">
    <property type="entry name" value="Carb_anhydrase"/>
    <property type="match status" value="1"/>
</dbReference>
<dbReference type="AlphaFoldDB" id="T1IHT1"/>
<organism evidence="9 10">
    <name type="scientific">Strigamia maritima</name>
    <name type="common">European centipede</name>
    <name type="synonym">Geophilus maritimus</name>
    <dbReference type="NCBI Taxonomy" id="126957"/>
    <lineage>
        <taxon>Eukaryota</taxon>
        <taxon>Metazoa</taxon>
        <taxon>Ecdysozoa</taxon>
        <taxon>Arthropoda</taxon>
        <taxon>Myriapoda</taxon>
        <taxon>Chilopoda</taxon>
        <taxon>Pleurostigmophora</taxon>
        <taxon>Geophilomorpha</taxon>
        <taxon>Linotaeniidae</taxon>
        <taxon>Strigamia</taxon>
    </lineage>
</organism>
<dbReference type="Gene3D" id="3.10.200.10">
    <property type="entry name" value="Alpha carbonic anhydrase"/>
    <property type="match status" value="1"/>
</dbReference>
<evidence type="ECO:0000256" key="1">
    <source>
        <dbReference type="ARBA" id="ARBA00010718"/>
    </source>
</evidence>
<evidence type="ECO:0000256" key="5">
    <source>
        <dbReference type="ARBA" id="ARBA00023239"/>
    </source>
</evidence>
<dbReference type="HOGENOM" id="CLU_039326_2_1_1"/>
<evidence type="ECO:0000256" key="3">
    <source>
        <dbReference type="ARBA" id="ARBA00022723"/>
    </source>
</evidence>
<keyword evidence="4" id="KW-0862">Zinc</keyword>
<evidence type="ECO:0000256" key="2">
    <source>
        <dbReference type="ARBA" id="ARBA00012925"/>
    </source>
</evidence>
<keyword evidence="3" id="KW-0479">Metal-binding</keyword>
<dbReference type="EMBL" id="JH430009">
    <property type="status" value="NOT_ANNOTATED_CDS"/>
    <property type="molecule type" value="Genomic_DNA"/>
</dbReference>
<reference evidence="9" key="2">
    <citation type="submission" date="2015-02" db="UniProtKB">
        <authorList>
            <consortium name="EnsemblMetazoa"/>
        </authorList>
    </citation>
    <scope>IDENTIFICATION</scope>
</reference>
<protein>
    <recommendedName>
        <fullName evidence="2">carbonic anhydrase</fullName>
        <ecNumber evidence="2">4.2.1.1</ecNumber>
    </recommendedName>
</protein>
<dbReference type="PANTHER" id="PTHR18952">
    <property type="entry name" value="CARBONIC ANHYDRASE"/>
    <property type="match status" value="1"/>
</dbReference>
<evidence type="ECO:0000313" key="9">
    <source>
        <dbReference type="EnsemblMetazoa" id="SMAR000407-PA"/>
    </source>
</evidence>
<evidence type="ECO:0000313" key="10">
    <source>
        <dbReference type="Proteomes" id="UP000014500"/>
    </source>
</evidence>
<keyword evidence="10" id="KW-1185">Reference proteome</keyword>
<feature type="chain" id="PRO_5004579191" description="carbonic anhydrase" evidence="7">
    <location>
        <begin position="28"/>
        <end position="302"/>
    </location>
</feature>
<dbReference type="InterPro" id="IPR001148">
    <property type="entry name" value="CA_dom"/>
</dbReference>
<dbReference type="PANTHER" id="PTHR18952:SF265">
    <property type="entry name" value="CARBONIC ANHYDRASE"/>
    <property type="match status" value="1"/>
</dbReference>
<comment type="catalytic activity">
    <reaction evidence="6">
        <text>hydrogencarbonate + H(+) = CO2 + H2O</text>
        <dbReference type="Rhea" id="RHEA:10748"/>
        <dbReference type="ChEBI" id="CHEBI:15377"/>
        <dbReference type="ChEBI" id="CHEBI:15378"/>
        <dbReference type="ChEBI" id="CHEBI:16526"/>
        <dbReference type="ChEBI" id="CHEBI:17544"/>
        <dbReference type="EC" id="4.2.1.1"/>
    </reaction>
</comment>
<evidence type="ECO:0000256" key="7">
    <source>
        <dbReference type="SAM" id="SignalP"/>
    </source>
</evidence>
<name>T1IHT1_STRMM</name>
<dbReference type="GO" id="GO:0005886">
    <property type="term" value="C:plasma membrane"/>
    <property type="evidence" value="ECO:0007669"/>
    <property type="project" value="TreeGrafter"/>
</dbReference>
<proteinExistence type="inferred from homology"/>
<dbReference type="GO" id="GO:0008270">
    <property type="term" value="F:zinc ion binding"/>
    <property type="evidence" value="ECO:0007669"/>
    <property type="project" value="InterPro"/>
</dbReference>
<evidence type="ECO:0000256" key="4">
    <source>
        <dbReference type="ARBA" id="ARBA00022833"/>
    </source>
</evidence>
<dbReference type="GO" id="GO:0004089">
    <property type="term" value="F:carbonate dehydratase activity"/>
    <property type="evidence" value="ECO:0007669"/>
    <property type="project" value="UniProtKB-EC"/>
</dbReference>
<evidence type="ECO:0000259" key="8">
    <source>
        <dbReference type="PROSITE" id="PS51144"/>
    </source>
</evidence>
<dbReference type="SMART" id="SM01057">
    <property type="entry name" value="Carb_anhydrase"/>
    <property type="match status" value="1"/>
</dbReference>
<evidence type="ECO:0000256" key="6">
    <source>
        <dbReference type="ARBA" id="ARBA00048348"/>
    </source>
</evidence>
<dbReference type="InterPro" id="IPR023561">
    <property type="entry name" value="Carbonic_anhydrase_a-class"/>
</dbReference>
<comment type="similarity">
    <text evidence="1">Belongs to the alpha-carbonic anhydrase family.</text>
</comment>
<dbReference type="CDD" id="cd00326">
    <property type="entry name" value="alpha_CA"/>
    <property type="match status" value="1"/>
</dbReference>